<evidence type="ECO:0000313" key="1">
    <source>
        <dbReference type="EMBL" id="KAF1977479.1"/>
    </source>
</evidence>
<name>A0A6A5VLX9_9PLEO</name>
<keyword evidence="2" id="KW-1185">Reference proteome</keyword>
<gene>
    <name evidence="1" type="ORF">BU23DRAFT_297671</name>
</gene>
<protein>
    <submittedName>
        <fullName evidence="1">Uncharacterized protein</fullName>
    </submittedName>
</protein>
<organism evidence="1 2">
    <name type="scientific">Bimuria novae-zelandiae CBS 107.79</name>
    <dbReference type="NCBI Taxonomy" id="1447943"/>
    <lineage>
        <taxon>Eukaryota</taxon>
        <taxon>Fungi</taxon>
        <taxon>Dikarya</taxon>
        <taxon>Ascomycota</taxon>
        <taxon>Pezizomycotina</taxon>
        <taxon>Dothideomycetes</taxon>
        <taxon>Pleosporomycetidae</taxon>
        <taxon>Pleosporales</taxon>
        <taxon>Massarineae</taxon>
        <taxon>Didymosphaeriaceae</taxon>
        <taxon>Bimuria</taxon>
    </lineage>
</organism>
<accession>A0A6A5VLX9</accession>
<dbReference type="EMBL" id="ML976663">
    <property type="protein sequence ID" value="KAF1977479.1"/>
    <property type="molecule type" value="Genomic_DNA"/>
</dbReference>
<proteinExistence type="predicted"/>
<reference evidence="1" key="1">
    <citation type="journal article" date="2020" name="Stud. Mycol.">
        <title>101 Dothideomycetes genomes: a test case for predicting lifestyles and emergence of pathogens.</title>
        <authorList>
            <person name="Haridas S."/>
            <person name="Albert R."/>
            <person name="Binder M."/>
            <person name="Bloem J."/>
            <person name="Labutti K."/>
            <person name="Salamov A."/>
            <person name="Andreopoulos B."/>
            <person name="Baker S."/>
            <person name="Barry K."/>
            <person name="Bills G."/>
            <person name="Bluhm B."/>
            <person name="Cannon C."/>
            <person name="Castanera R."/>
            <person name="Culley D."/>
            <person name="Daum C."/>
            <person name="Ezra D."/>
            <person name="Gonzalez J."/>
            <person name="Henrissat B."/>
            <person name="Kuo A."/>
            <person name="Liang C."/>
            <person name="Lipzen A."/>
            <person name="Lutzoni F."/>
            <person name="Magnuson J."/>
            <person name="Mondo S."/>
            <person name="Nolan M."/>
            <person name="Ohm R."/>
            <person name="Pangilinan J."/>
            <person name="Park H.-J."/>
            <person name="Ramirez L."/>
            <person name="Alfaro M."/>
            <person name="Sun H."/>
            <person name="Tritt A."/>
            <person name="Yoshinaga Y."/>
            <person name="Zwiers L.-H."/>
            <person name="Turgeon B."/>
            <person name="Goodwin S."/>
            <person name="Spatafora J."/>
            <person name="Crous P."/>
            <person name="Grigoriev I."/>
        </authorList>
    </citation>
    <scope>NUCLEOTIDE SEQUENCE</scope>
    <source>
        <strain evidence="1">CBS 107.79</strain>
    </source>
</reference>
<sequence length="104" mass="12103">MKGGTNEGYKENRTNNSRRAFNSNSRIHSLLFFFHDGFWYVWTRNFRVVRSLTSWAQIQWLSLRSYPTLCRPFSKSSSLLCYSAVVVVVRRAGTNTVKALLPCF</sequence>
<dbReference type="AlphaFoldDB" id="A0A6A5VLX9"/>
<dbReference type="Proteomes" id="UP000800036">
    <property type="component" value="Unassembled WGS sequence"/>
</dbReference>
<evidence type="ECO:0000313" key="2">
    <source>
        <dbReference type="Proteomes" id="UP000800036"/>
    </source>
</evidence>